<dbReference type="GeneID" id="88174370"/>
<gene>
    <name evidence="1" type="ORF">PUMCH_003306</name>
</gene>
<sequence length="304" mass="33869">MTSSYQFLANELPDQVFEPLKTLSVIHTDPSLSSDLSAASENAFYYKCIANDVFGIFKAIEQSKATFFSVALVDGDNKLTWNSQEADIFSISLSQHAYSHNAYVGRYLKFTKQIAPKGSPQYGTRFEALAKREGAKYSKDVHAMIEAVFPGSEVCVLTDRPLNDFETESVTFQEVRTSVKTVEISAHTDLSPLASSTVSDEESYKFLEYLSLLHLNAYPDLSNSHVAATNSYEPELSSGDKMKNEIYYLTYLSAANPLILSSMLQNTKCLSVQGTTETKSITSLYTTENLYTWEVSKSKKDSTH</sequence>
<dbReference type="RefSeq" id="XP_062878346.1">
    <property type="nucleotide sequence ID" value="XM_063022276.1"/>
</dbReference>
<accession>A0AAX4HBM7</accession>
<protein>
    <submittedName>
        <fullName evidence="1">Uncharacterized protein</fullName>
    </submittedName>
</protein>
<dbReference type="Proteomes" id="UP001338582">
    <property type="component" value="Chromosome 4"/>
</dbReference>
<dbReference type="KEGG" id="asau:88174370"/>
<evidence type="ECO:0000313" key="2">
    <source>
        <dbReference type="Proteomes" id="UP001338582"/>
    </source>
</evidence>
<name>A0AAX4HBM7_9ASCO</name>
<keyword evidence="2" id="KW-1185">Reference proteome</keyword>
<reference evidence="1 2" key="1">
    <citation type="submission" date="2023-10" db="EMBL/GenBank/DDBJ databases">
        <title>Draft Genome Sequence of Candida saopaulonensis from a very Premature Infant with Sepsis.</title>
        <authorList>
            <person name="Ning Y."/>
            <person name="Dai R."/>
            <person name="Xiao M."/>
            <person name="Xu Y."/>
            <person name="Yan Q."/>
            <person name="Zhang L."/>
        </authorList>
    </citation>
    <scope>NUCLEOTIDE SEQUENCE [LARGE SCALE GENOMIC DNA]</scope>
    <source>
        <strain evidence="1 2">19XY460</strain>
    </source>
</reference>
<organism evidence="1 2">
    <name type="scientific">Australozyma saopauloensis</name>
    <dbReference type="NCBI Taxonomy" id="291208"/>
    <lineage>
        <taxon>Eukaryota</taxon>
        <taxon>Fungi</taxon>
        <taxon>Dikarya</taxon>
        <taxon>Ascomycota</taxon>
        <taxon>Saccharomycotina</taxon>
        <taxon>Pichiomycetes</taxon>
        <taxon>Metschnikowiaceae</taxon>
        <taxon>Australozyma</taxon>
    </lineage>
</organism>
<evidence type="ECO:0000313" key="1">
    <source>
        <dbReference type="EMBL" id="WPK25964.1"/>
    </source>
</evidence>
<dbReference type="EMBL" id="CP138897">
    <property type="protein sequence ID" value="WPK25964.1"/>
    <property type="molecule type" value="Genomic_DNA"/>
</dbReference>
<dbReference type="AlphaFoldDB" id="A0AAX4HBM7"/>
<proteinExistence type="predicted"/>